<dbReference type="FunFam" id="2.90.10.10:FF:000005">
    <property type="entry name" value="G-type lectin S-receptor-like serine/threonine-protein kinase"/>
    <property type="match status" value="1"/>
</dbReference>
<evidence type="ECO:0000256" key="2">
    <source>
        <dbReference type="ARBA" id="ARBA00023157"/>
    </source>
</evidence>
<gene>
    <name evidence="7" type="ORF">RND81_06G120200</name>
</gene>
<dbReference type="InterPro" id="IPR000858">
    <property type="entry name" value="S_locus_glycoprot_dom"/>
</dbReference>
<dbReference type="InterPro" id="IPR036426">
    <property type="entry name" value="Bulb-type_lectin_dom_sf"/>
</dbReference>
<feature type="domain" description="Apple" evidence="6">
    <location>
        <begin position="354"/>
        <end position="434"/>
    </location>
</feature>
<dbReference type="PROSITE" id="PS50948">
    <property type="entry name" value="PAN"/>
    <property type="match status" value="1"/>
</dbReference>
<dbReference type="InterPro" id="IPR011009">
    <property type="entry name" value="Kinase-like_dom_sf"/>
</dbReference>
<dbReference type="InterPro" id="IPR003609">
    <property type="entry name" value="Pan_app"/>
</dbReference>
<protein>
    <submittedName>
        <fullName evidence="7">Uncharacterized protein</fullName>
    </submittedName>
</protein>
<dbReference type="AlphaFoldDB" id="A0AAW1K9K7"/>
<keyword evidence="1" id="KW-0732">Signal</keyword>
<dbReference type="SUPFAM" id="SSF51110">
    <property type="entry name" value="alpha-D-mannose-specific plant lectins"/>
    <property type="match status" value="1"/>
</dbReference>
<evidence type="ECO:0000259" key="5">
    <source>
        <dbReference type="PROSITE" id="PS50927"/>
    </source>
</evidence>
<evidence type="ECO:0000313" key="7">
    <source>
        <dbReference type="EMBL" id="KAK9714790.1"/>
    </source>
</evidence>
<dbReference type="CDD" id="cd00028">
    <property type="entry name" value="B_lectin"/>
    <property type="match status" value="1"/>
</dbReference>
<dbReference type="PANTHER" id="PTHR32444">
    <property type="entry name" value="BULB-TYPE LECTIN DOMAIN-CONTAINING PROTEIN"/>
    <property type="match status" value="1"/>
</dbReference>
<comment type="caution">
    <text evidence="7">The sequence shown here is derived from an EMBL/GenBank/DDBJ whole genome shotgun (WGS) entry which is preliminary data.</text>
</comment>
<dbReference type="InterPro" id="IPR001480">
    <property type="entry name" value="Bulb-type_lectin_dom"/>
</dbReference>
<evidence type="ECO:0000256" key="1">
    <source>
        <dbReference type="ARBA" id="ARBA00022729"/>
    </source>
</evidence>
<evidence type="ECO:0000256" key="3">
    <source>
        <dbReference type="ARBA" id="ARBA00023180"/>
    </source>
</evidence>
<dbReference type="EMBL" id="JBDFQZ010000006">
    <property type="protein sequence ID" value="KAK9714790.1"/>
    <property type="molecule type" value="Genomic_DNA"/>
</dbReference>
<dbReference type="Proteomes" id="UP001443914">
    <property type="component" value="Unassembled WGS sequence"/>
</dbReference>
<dbReference type="PROSITE" id="PS50927">
    <property type="entry name" value="BULB_LECTIN"/>
    <property type="match status" value="1"/>
</dbReference>
<dbReference type="SMART" id="SM00108">
    <property type="entry name" value="B_lectin"/>
    <property type="match status" value="1"/>
</dbReference>
<proteinExistence type="predicted"/>
<dbReference type="Pfam" id="PF08276">
    <property type="entry name" value="PAN_2"/>
    <property type="match status" value="1"/>
</dbReference>
<dbReference type="Gene3D" id="2.90.10.10">
    <property type="entry name" value="Bulb-type lectin domain"/>
    <property type="match status" value="1"/>
</dbReference>
<evidence type="ECO:0000313" key="8">
    <source>
        <dbReference type="Proteomes" id="UP001443914"/>
    </source>
</evidence>
<dbReference type="PANTHER" id="PTHR32444:SF198">
    <property type="entry name" value="BULB-TYPE LECTIN DOMAIN-CONTAINING PROTEIN"/>
    <property type="match status" value="1"/>
</dbReference>
<accession>A0AAW1K9K7</accession>
<sequence length="543" mass="60700">MIVRLDYARKFLRSIKQVNVMSYAVHNYMILLCLFCFVVVSAQKNHNIIQSLTDPNTLLSSNAIFELRFFSPNNSTNRYVGIWYNQRGSDGKLEVVWVANREMSINDTSGVFRISEDGNLEVMNGQNKSFWSSNVPAYESRNSGFRLKDTGNLVLLSNASELMTWQSFDHPTDVFLPEMSFTIDGTVTEKQALFLSWKSPVDPSGGNFTIGIKTRIPPQVLLWDGDHPIWRNGPWNGNLFVGLKSVLSIVVNAGKIYFGFSLADKSVNLLHFVVSYDGSLVERDWDTGNKKWGTVWNSRQSECDVYGKCGAFGSCKATNSPICGCLRGFVPSNNMEWGKGNWTSGCVRRSLLQCGAVGASADGFWKLVDVKVPDDAEWLSAATEDECNKHCIEECSCLAYAYFSSIGCMTWNGSLIDIEEFSDDKGIDLFVRLADSELGVSNQQQKHHTSLSGKSRSWIIIVTVVVSITVSIFGIIWFRRQYGMRITQNAKILLKGDKSGNEFGDLPIFELEKLVTATNNFHECNKLGRGGFGTVYKAMADYP</sequence>
<dbReference type="GO" id="GO:0048544">
    <property type="term" value="P:recognition of pollen"/>
    <property type="evidence" value="ECO:0007669"/>
    <property type="project" value="InterPro"/>
</dbReference>
<keyword evidence="2" id="KW-1015">Disulfide bond</keyword>
<feature type="domain" description="Bulb-type lectin" evidence="5">
    <location>
        <begin position="43"/>
        <end position="168"/>
    </location>
</feature>
<keyword evidence="4" id="KW-0472">Membrane</keyword>
<dbReference type="SUPFAM" id="SSF56112">
    <property type="entry name" value="Protein kinase-like (PK-like)"/>
    <property type="match status" value="1"/>
</dbReference>
<keyword evidence="4" id="KW-0812">Transmembrane</keyword>
<feature type="transmembrane region" description="Helical" evidence="4">
    <location>
        <begin position="458"/>
        <end position="478"/>
    </location>
</feature>
<dbReference type="Pfam" id="PF01453">
    <property type="entry name" value="B_lectin"/>
    <property type="match status" value="1"/>
</dbReference>
<dbReference type="CDD" id="cd01098">
    <property type="entry name" value="PAN_AP_plant"/>
    <property type="match status" value="1"/>
</dbReference>
<dbReference type="Gene3D" id="3.30.200.20">
    <property type="entry name" value="Phosphorylase Kinase, domain 1"/>
    <property type="match status" value="1"/>
</dbReference>
<evidence type="ECO:0000256" key="4">
    <source>
        <dbReference type="SAM" id="Phobius"/>
    </source>
</evidence>
<reference evidence="7" key="1">
    <citation type="submission" date="2024-03" db="EMBL/GenBank/DDBJ databases">
        <title>WGS assembly of Saponaria officinalis var. Norfolk2.</title>
        <authorList>
            <person name="Jenkins J."/>
            <person name="Shu S."/>
            <person name="Grimwood J."/>
            <person name="Barry K."/>
            <person name="Goodstein D."/>
            <person name="Schmutz J."/>
            <person name="Leebens-Mack J."/>
            <person name="Osbourn A."/>
        </authorList>
    </citation>
    <scope>NUCLEOTIDE SEQUENCE [LARGE SCALE GENOMIC DNA]</scope>
    <source>
        <strain evidence="7">JIC</strain>
    </source>
</reference>
<keyword evidence="8" id="KW-1185">Reference proteome</keyword>
<keyword evidence="3" id="KW-0325">Glycoprotein</keyword>
<dbReference type="SMART" id="SM00473">
    <property type="entry name" value="PAN_AP"/>
    <property type="match status" value="1"/>
</dbReference>
<keyword evidence="4" id="KW-1133">Transmembrane helix</keyword>
<dbReference type="Pfam" id="PF00954">
    <property type="entry name" value="S_locus_glycop"/>
    <property type="match status" value="1"/>
</dbReference>
<evidence type="ECO:0000259" key="6">
    <source>
        <dbReference type="PROSITE" id="PS50948"/>
    </source>
</evidence>
<organism evidence="7 8">
    <name type="scientific">Saponaria officinalis</name>
    <name type="common">Common soapwort</name>
    <name type="synonym">Lychnis saponaria</name>
    <dbReference type="NCBI Taxonomy" id="3572"/>
    <lineage>
        <taxon>Eukaryota</taxon>
        <taxon>Viridiplantae</taxon>
        <taxon>Streptophyta</taxon>
        <taxon>Embryophyta</taxon>
        <taxon>Tracheophyta</taxon>
        <taxon>Spermatophyta</taxon>
        <taxon>Magnoliopsida</taxon>
        <taxon>eudicotyledons</taxon>
        <taxon>Gunneridae</taxon>
        <taxon>Pentapetalae</taxon>
        <taxon>Caryophyllales</taxon>
        <taxon>Caryophyllaceae</taxon>
        <taxon>Caryophylleae</taxon>
        <taxon>Saponaria</taxon>
    </lineage>
</organism>
<name>A0AAW1K9K7_SAPOF</name>